<dbReference type="AlphaFoldDB" id="A0A3A4JVS6"/>
<comment type="caution">
    <text evidence="2">The sequence shown here is derived from an EMBL/GenBank/DDBJ whole genome shotgun (WGS) entry which is preliminary data.</text>
</comment>
<evidence type="ECO:0000313" key="3">
    <source>
        <dbReference type="Proteomes" id="UP000266677"/>
    </source>
</evidence>
<sequence length="278" mass="30549">MPLWLSIIHDAAPEIRPGGCSRSGKGSTETGCRHHHAPFSRLCLDRRISLIACPGTLPPWGRARRAGVVSGTGERIAKLRKDAGLSQAELGQQIGVDQKRISRIEAGAELALAEGLRLAGIFELSPSELAGITTQSPPLSGVWNAAWQMAHEGVEHVDTRQLRIAQDGRILHLHGVQKRDAAAECHSWVGEMRLWDSDIFIGWYTASDGFVRYKGSLYLSLHPHGRAMIGTWAGLGYAGQIIRGWAAITRDDRAERLVREMSRTEGRVQGWSKLKLES</sequence>
<dbReference type="GO" id="GO:0003677">
    <property type="term" value="F:DNA binding"/>
    <property type="evidence" value="ECO:0007669"/>
    <property type="project" value="InterPro"/>
</dbReference>
<dbReference type="PROSITE" id="PS50943">
    <property type="entry name" value="HTH_CROC1"/>
    <property type="match status" value="1"/>
</dbReference>
<accession>A0A3A4JVS6</accession>
<organism evidence="2 3">
    <name type="scientific">Nocardia panacis</name>
    <dbReference type="NCBI Taxonomy" id="2340916"/>
    <lineage>
        <taxon>Bacteria</taxon>
        <taxon>Bacillati</taxon>
        <taxon>Actinomycetota</taxon>
        <taxon>Actinomycetes</taxon>
        <taxon>Mycobacteriales</taxon>
        <taxon>Nocardiaceae</taxon>
        <taxon>Nocardia</taxon>
    </lineage>
</organism>
<dbReference type="Pfam" id="PF01381">
    <property type="entry name" value="HTH_3"/>
    <property type="match status" value="1"/>
</dbReference>
<dbReference type="SUPFAM" id="SSF47413">
    <property type="entry name" value="lambda repressor-like DNA-binding domains"/>
    <property type="match status" value="1"/>
</dbReference>
<evidence type="ECO:0000313" key="2">
    <source>
        <dbReference type="EMBL" id="RJO70682.1"/>
    </source>
</evidence>
<proteinExistence type="predicted"/>
<dbReference type="CDD" id="cd00093">
    <property type="entry name" value="HTH_XRE"/>
    <property type="match status" value="1"/>
</dbReference>
<dbReference type="EMBL" id="QZFU01000036">
    <property type="protein sequence ID" value="RJO70682.1"/>
    <property type="molecule type" value="Genomic_DNA"/>
</dbReference>
<protein>
    <submittedName>
        <fullName evidence="2">XRE family transcriptional regulator</fullName>
    </submittedName>
</protein>
<dbReference type="Proteomes" id="UP000266677">
    <property type="component" value="Unassembled WGS sequence"/>
</dbReference>
<feature type="domain" description="HTH cro/C1-type" evidence="1">
    <location>
        <begin position="76"/>
        <end position="129"/>
    </location>
</feature>
<keyword evidence="3" id="KW-1185">Reference proteome</keyword>
<dbReference type="InterPro" id="IPR001387">
    <property type="entry name" value="Cro/C1-type_HTH"/>
</dbReference>
<reference evidence="2 3" key="1">
    <citation type="submission" date="2018-09" db="EMBL/GenBank/DDBJ databases">
        <title>YIM PH21274 draft genome.</title>
        <authorList>
            <person name="Miao C."/>
        </authorList>
    </citation>
    <scope>NUCLEOTIDE SEQUENCE [LARGE SCALE GENOMIC DNA]</scope>
    <source>
        <strain evidence="2 3">YIM PH 21724</strain>
    </source>
</reference>
<evidence type="ECO:0000259" key="1">
    <source>
        <dbReference type="PROSITE" id="PS50943"/>
    </source>
</evidence>
<name>A0A3A4JVS6_9NOCA</name>
<dbReference type="SMART" id="SM00530">
    <property type="entry name" value="HTH_XRE"/>
    <property type="match status" value="1"/>
</dbReference>
<dbReference type="InterPro" id="IPR010982">
    <property type="entry name" value="Lambda_DNA-bd_dom_sf"/>
</dbReference>
<gene>
    <name evidence="2" type="ORF">D5S18_26100</name>
</gene>
<dbReference type="Gene3D" id="1.10.260.40">
    <property type="entry name" value="lambda repressor-like DNA-binding domains"/>
    <property type="match status" value="1"/>
</dbReference>